<dbReference type="RefSeq" id="WP_145389904.1">
    <property type="nucleotide sequence ID" value="NZ_CP037423.1"/>
</dbReference>
<dbReference type="OrthoDB" id="237820at2"/>
<evidence type="ECO:0000259" key="2">
    <source>
        <dbReference type="Pfam" id="PF09937"/>
    </source>
</evidence>
<dbReference type="Proteomes" id="UP000319004">
    <property type="component" value="Chromosome"/>
</dbReference>
<dbReference type="AlphaFoldDB" id="A0A518HXP7"/>
<evidence type="ECO:0000256" key="1">
    <source>
        <dbReference type="SAM" id="MobiDB-lite"/>
    </source>
</evidence>
<sequence length="340" mass="37694">MLQVHNQTDYETAISVLFDQDGIETAFIVVKATLRIDQPDQPAETQLPIFYVDEHWGDPESTSVQYPADMTLSKPATDVILNGTAHAPGSAPTTQVDVQLDVGDTSKTVRVIGDRVWQKGLVGISPSKPAEFVSMPLVYELAFGGADVHPDGREDWATENPVGRGFLASDKSGNADGAPLPNLETPGQELKRWSDRPTPAAFGAIAAHWTPRSTFAGTYDENWEKSRSPFLPTDFNPTFLNAAHPDLICDPYLQGGEAVRIRGVHPEQWIQFTLPTKQFRIRYQLAGQESEAEQRLETLLIDTDKREYAMVWRAAVPCPKQATKLNWIAVEELTPTNRRA</sequence>
<reference evidence="3 4" key="1">
    <citation type="submission" date="2019-03" db="EMBL/GenBank/DDBJ databases">
        <title>Deep-cultivation of Planctomycetes and their phenomic and genomic characterization uncovers novel biology.</title>
        <authorList>
            <person name="Wiegand S."/>
            <person name="Jogler M."/>
            <person name="Boedeker C."/>
            <person name="Pinto D."/>
            <person name="Vollmers J."/>
            <person name="Rivas-Marin E."/>
            <person name="Kohn T."/>
            <person name="Peeters S.H."/>
            <person name="Heuer A."/>
            <person name="Rast P."/>
            <person name="Oberbeckmann S."/>
            <person name="Bunk B."/>
            <person name="Jeske O."/>
            <person name="Meyerdierks A."/>
            <person name="Storesund J.E."/>
            <person name="Kallscheuer N."/>
            <person name="Luecker S."/>
            <person name="Lage O.M."/>
            <person name="Pohl T."/>
            <person name="Merkel B.J."/>
            <person name="Hornburger P."/>
            <person name="Mueller R.-W."/>
            <person name="Bruemmer F."/>
            <person name="Labrenz M."/>
            <person name="Spormann A.M."/>
            <person name="Op den Camp H."/>
            <person name="Overmann J."/>
            <person name="Amann R."/>
            <person name="Jetten M.S.M."/>
            <person name="Mascher T."/>
            <person name="Medema M.H."/>
            <person name="Devos D.P."/>
            <person name="Kaster A.-K."/>
            <person name="Ovreas L."/>
            <person name="Rohde M."/>
            <person name="Galperin M.Y."/>
            <person name="Jogler C."/>
        </authorList>
    </citation>
    <scope>NUCLEOTIDE SEQUENCE [LARGE SCALE GENOMIC DNA]</scope>
    <source>
        <strain evidence="3 4">Enr13</strain>
    </source>
</reference>
<keyword evidence="4" id="KW-1185">Reference proteome</keyword>
<dbReference type="InterPro" id="IPR018683">
    <property type="entry name" value="DUF2169"/>
</dbReference>
<evidence type="ECO:0000313" key="4">
    <source>
        <dbReference type="Proteomes" id="UP000319004"/>
    </source>
</evidence>
<protein>
    <recommendedName>
        <fullName evidence="2">DUF2169 domain-containing protein</fullName>
    </recommendedName>
</protein>
<evidence type="ECO:0000313" key="3">
    <source>
        <dbReference type="EMBL" id="QDV45635.1"/>
    </source>
</evidence>
<dbReference type="EMBL" id="CP037423">
    <property type="protein sequence ID" value="QDV45635.1"/>
    <property type="molecule type" value="Genomic_DNA"/>
</dbReference>
<gene>
    <name evidence="3" type="ORF">Enr13x_55140</name>
</gene>
<proteinExistence type="predicted"/>
<feature type="region of interest" description="Disordered" evidence="1">
    <location>
        <begin position="152"/>
        <end position="195"/>
    </location>
</feature>
<dbReference type="Pfam" id="PF09937">
    <property type="entry name" value="DUF2169"/>
    <property type="match status" value="1"/>
</dbReference>
<name>A0A518HXP7_9BACT</name>
<accession>A0A518HXP7</accession>
<organism evidence="3 4">
    <name type="scientific">Stieleria neptunia</name>
    <dbReference type="NCBI Taxonomy" id="2527979"/>
    <lineage>
        <taxon>Bacteria</taxon>
        <taxon>Pseudomonadati</taxon>
        <taxon>Planctomycetota</taxon>
        <taxon>Planctomycetia</taxon>
        <taxon>Pirellulales</taxon>
        <taxon>Pirellulaceae</taxon>
        <taxon>Stieleria</taxon>
    </lineage>
</organism>
<dbReference type="KEGG" id="snep:Enr13x_55140"/>
<feature type="domain" description="DUF2169" evidence="2">
    <location>
        <begin position="22"/>
        <end position="313"/>
    </location>
</feature>